<dbReference type="Pfam" id="PF13489">
    <property type="entry name" value="Methyltransf_23"/>
    <property type="match status" value="1"/>
</dbReference>
<evidence type="ECO:0000313" key="3">
    <source>
        <dbReference type="Proteomes" id="UP000054544"/>
    </source>
</evidence>
<gene>
    <name evidence="2" type="ORF">H634G_04223</name>
</gene>
<dbReference type="EMBL" id="KE384729">
    <property type="protein sequence ID" value="KJK79984.1"/>
    <property type="molecule type" value="Genomic_DNA"/>
</dbReference>
<dbReference type="SUPFAM" id="SSF53335">
    <property type="entry name" value="S-adenosyl-L-methionine-dependent methyltransferases"/>
    <property type="match status" value="1"/>
</dbReference>
<evidence type="ECO:0000313" key="2">
    <source>
        <dbReference type="EMBL" id="KJK79984.1"/>
    </source>
</evidence>
<keyword evidence="3" id="KW-1185">Reference proteome</keyword>
<dbReference type="STRING" id="1291518.A0A0D9P153"/>
<accession>A0A0D9P153</accession>
<comment type="similarity">
    <text evidence="1">Belongs to the methyltransferase superfamily. LaeA methyltransferase family.</text>
</comment>
<dbReference type="OrthoDB" id="417697at2759"/>
<name>A0A0D9P153_METAN</name>
<dbReference type="Proteomes" id="UP000054544">
    <property type="component" value="Unassembled WGS sequence"/>
</dbReference>
<dbReference type="Gene3D" id="3.40.50.150">
    <property type="entry name" value="Vaccinia Virus protein VP39"/>
    <property type="match status" value="1"/>
</dbReference>
<dbReference type="CDD" id="cd02440">
    <property type="entry name" value="AdoMet_MTases"/>
    <property type="match status" value="1"/>
</dbReference>
<proteinExistence type="inferred from homology"/>
<reference evidence="3" key="1">
    <citation type="journal article" date="2014" name="BMC Genomics">
        <title>The genome sequence of the biocontrol fungus Metarhizium anisopliae and comparative genomics of Metarhizium species.</title>
        <authorList>
            <person name="Pattemore J.A."/>
            <person name="Hane J.K."/>
            <person name="Williams A.H."/>
            <person name="Wilson B.A."/>
            <person name="Stodart B.J."/>
            <person name="Ash G.J."/>
        </authorList>
    </citation>
    <scope>NUCLEOTIDE SEQUENCE [LARGE SCALE GENOMIC DNA]</scope>
    <source>
        <strain evidence="3">BRIP 53293</strain>
    </source>
</reference>
<dbReference type="InterPro" id="IPR029063">
    <property type="entry name" value="SAM-dependent_MTases_sf"/>
</dbReference>
<protein>
    <recommendedName>
        <fullName evidence="4">Methyltransferase domain-containing protein</fullName>
    </recommendedName>
</protein>
<dbReference type="AlphaFoldDB" id="A0A0D9P153"/>
<evidence type="ECO:0008006" key="4">
    <source>
        <dbReference type="Google" id="ProtNLM"/>
    </source>
</evidence>
<evidence type="ECO:0000256" key="1">
    <source>
        <dbReference type="ARBA" id="ARBA00038158"/>
    </source>
</evidence>
<organism evidence="2 3">
    <name type="scientific">Metarhizium anisopliae BRIP 53293</name>
    <dbReference type="NCBI Taxonomy" id="1291518"/>
    <lineage>
        <taxon>Eukaryota</taxon>
        <taxon>Fungi</taxon>
        <taxon>Dikarya</taxon>
        <taxon>Ascomycota</taxon>
        <taxon>Pezizomycotina</taxon>
        <taxon>Sordariomycetes</taxon>
        <taxon>Hypocreomycetidae</taxon>
        <taxon>Hypocreales</taxon>
        <taxon>Clavicipitaceae</taxon>
        <taxon>Metarhizium</taxon>
    </lineage>
</organism>
<sequence>MAARDNYILSRDLDASLRLDCQHLLAKMYTGYTLHPQIPVVPSMKIAEIGTGTGIWLLDLASQLPSTVVLDGFDISDGQFPHESNLPSNVKLSIMDSFDQVPPELVGKYDVVHLRFWVCIVRGNNVEKLINHAKALLKPGGWIQWEEANLGRILTNGEEAKQFLQAAKLVLKSLEFDFGWIEALPNTLEGHGLEVVDFKTGRIPPSLVPLIIKTVLAGWFEILDAAYKTQCQSLPPEKETKDILLRVVEALKDGAAYYWTPLSLLARKTAGTALEA</sequence>
<dbReference type="PANTHER" id="PTHR43591:SF50">
    <property type="entry name" value="METHYLTRANSFERASE DOMAIN-CONTAINING PROTEIN-RELATED"/>
    <property type="match status" value="1"/>
</dbReference>
<dbReference type="PANTHER" id="PTHR43591">
    <property type="entry name" value="METHYLTRANSFERASE"/>
    <property type="match status" value="1"/>
</dbReference>